<protein>
    <submittedName>
        <fullName evidence="3">FHA domain-containing protein</fullName>
    </submittedName>
</protein>
<dbReference type="Proteomes" id="UP000309215">
    <property type="component" value="Unassembled WGS sequence"/>
</dbReference>
<evidence type="ECO:0000313" key="4">
    <source>
        <dbReference type="Proteomes" id="UP000309215"/>
    </source>
</evidence>
<feature type="region of interest" description="Disordered" evidence="1">
    <location>
        <begin position="197"/>
        <end position="220"/>
    </location>
</feature>
<comment type="caution">
    <text evidence="3">The sequence shown here is derived from an EMBL/GenBank/DDBJ whole genome shotgun (WGS) entry which is preliminary data.</text>
</comment>
<accession>A0A4V5PLV5</accession>
<dbReference type="SMART" id="SM00240">
    <property type="entry name" value="FHA"/>
    <property type="match status" value="2"/>
</dbReference>
<sequence>MRANDDEEAGEETGTFGPLFDNRGTMAALATTNENLPAPPPRAAFLVAYDRLAELAAAARKPGFAVAVIDARARLAGAVLCEAGSPLTIGRHTKCRLQVPSSAISLRHMAALVLAEGGAPKLKVWDLNTKLPFRAEDGQESGALASDGPTYLSIGAYALWFLPCSPAVKWPERAGDAWTSMPPRTFVDRRAPAAADKRAGVDALPPPRLRGGPYRGLEEPSRVTTQASPLLLGDDEEPEIAWGTIRLQAGMAKAKRRVSAERLEQGLLIGRYERCGLSIGEIDRNVSRVHFLLVRIGADVWAIDTGSTNGVRRNGRSIEAEVLADVDRLEFGSRMILDWHRLEHPEA</sequence>
<keyword evidence="4" id="KW-1185">Reference proteome</keyword>
<dbReference type="OrthoDB" id="5491531at2"/>
<dbReference type="PROSITE" id="PS50006">
    <property type="entry name" value="FHA_DOMAIN"/>
    <property type="match status" value="1"/>
</dbReference>
<organism evidence="3 4">
    <name type="scientific">Polyangium fumosum</name>
    <dbReference type="NCBI Taxonomy" id="889272"/>
    <lineage>
        <taxon>Bacteria</taxon>
        <taxon>Pseudomonadati</taxon>
        <taxon>Myxococcota</taxon>
        <taxon>Polyangia</taxon>
        <taxon>Polyangiales</taxon>
        <taxon>Polyangiaceae</taxon>
        <taxon>Polyangium</taxon>
    </lineage>
</organism>
<gene>
    <name evidence="3" type="ORF">E8A74_33025</name>
</gene>
<dbReference type="SUPFAM" id="SSF49879">
    <property type="entry name" value="SMAD/FHA domain"/>
    <property type="match status" value="1"/>
</dbReference>
<dbReference type="AlphaFoldDB" id="A0A4V5PLV5"/>
<feature type="domain" description="FHA" evidence="2">
    <location>
        <begin position="267"/>
        <end position="318"/>
    </location>
</feature>
<dbReference type="RefSeq" id="WP_136933104.1">
    <property type="nucleotide sequence ID" value="NZ_SSMQ01000044.1"/>
</dbReference>
<dbReference type="EMBL" id="SSMQ01000044">
    <property type="protein sequence ID" value="TKD00751.1"/>
    <property type="molecule type" value="Genomic_DNA"/>
</dbReference>
<proteinExistence type="predicted"/>
<evidence type="ECO:0000259" key="2">
    <source>
        <dbReference type="PROSITE" id="PS50006"/>
    </source>
</evidence>
<name>A0A4V5PLV5_9BACT</name>
<dbReference type="CDD" id="cd00060">
    <property type="entry name" value="FHA"/>
    <property type="match status" value="1"/>
</dbReference>
<evidence type="ECO:0000256" key="1">
    <source>
        <dbReference type="SAM" id="MobiDB-lite"/>
    </source>
</evidence>
<reference evidence="3 4" key="1">
    <citation type="submission" date="2019-04" db="EMBL/GenBank/DDBJ databases">
        <authorList>
            <person name="Li Y."/>
            <person name="Wang J."/>
        </authorList>
    </citation>
    <scope>NUCLEOTIDE SEQUENCE [LARGE SCALE GENOMIC DNA]</scope>
    <source>
        <strain evidence="3 4">DSM 14668</strain>
    </source>
</reference>
<dbReference type="InterPro" id="IPR008984">
    <property type="entry name" value="SMAD_FHA_dom_sf"/>
</dbReference>
<evidence type="ECO:0000313" key="3">
    <source>
        <dbReference type="EMBL" id="TKD00751.1"/>
    </source>
</evidence>
<dbReference type="Gene3D" id="2.60.200.20">
    <property type="match status" value="1"/>
</dbReference>
<dbReference type="InterPro" id="IPR000253">
    <property type="entry name" value="FHA_dom"/>
</dbReference>
<dbReference type="Pfam" id="PF00498">
    <property type="entry name" value="FHA"/>
    <property type="match status" value="1"/>
</dbReference>